<keyword evidence="2" id="KW-1185">Reference proteome</keyword>
<name>A0A5D2NSK8_GOSTO</name>
<dbReference type="EMBL" id="CM017619">
    <property type="protein sequence ID" value="TYI06739.1"/>
    <property type="molecule type" value="Genomic_DNA"/>
</dbReference>
<protein>
    <submittedName>
        <fullName evidence="1">Uncharacterized protein</fullName>
    </submittedName>
</protein>
<evidence type="ECO:0000313" key="2">
    <source>
        <dbReference type="Proteomes" id="UP000322667"/>
    </source>
</evidence>
<gene>
    <name evidence="1" type="ORF">ES332_A10G180300v1</name>
</gene>
<organism evidence="1 2">
    <name type="scientific">Gossypium tomentosum</name>
    <name type="common">Hawaiian cotton</name>
    <name type="synonym">Gossypium sandvicense</name>
    <dbReference type="NCBI Taxonomy" id="34277"/>
    <lineage>
        <taxon>Eukaryota</taxon>
        <taxon>Viridiplantae</taxon>
        <taxon>Streptophyta</taxon>
        <taxon>Embryophyta</taxon>
        <taxon>Tracheophyta</taxon>
        <taxon>Spermatophyta</taxon>
        <taxon>Magnoliopsida</taxon>
        <taxon>eudicotyledons</taxon>
        <taxon>Gunneridae</taxon>
        <taxon>Pentapetalae</taxon>
        <taxon>rosids</taxon>
        <taxon>malvids</taxon>
        <taxon>Malvales</taxon>
        <taxon>Malvaceae</taxon>
        <taxon>Malvoideae</taxon>
        <taxon>Gossypium</taxon>
    </lineage>
</organism>
<dbReference type="Proteomes" id="UP000322667">
    <property type="component" value="Chromosome A10"/>
</dbReference>
<dbReference type="AlphaFoldDB" id="A0A5D2NSK8"/>
<evidence type="ECO:0000313" key="1">
    <source>
        <dbReference type="EMBL" id="TYI06739.1"/>
    </source>
</evidence>
<reference evidence="1 2" key="1">
    <citation type="submission" date="2019-07" db="EMBL/GenBank/DDBJ databases">
        <title>WGS assembly of Gossypium tomentosum.</title>
        <authorList>
            <person name="Chen Z.J."/>
            <person name="Sreedasyam A."/>
            <person name="Ando A."/>
            <person name="Song Q."/>
            <person name="De L."/>
            <person name="Hulse-Kemp A."/>
            <person name="Ding M."/>
            <person name="Ye W."/>
            <person name="Kirkbride R."/>
            <person name="Jenkins J."/>
            <person name="Plott C."/>
            <person name="Lovell J."/>
            <person name="Lin Y.-M."/>
            <person name="Vaughn R."/>
            <person name="Liu B."/>
            <person name="Li W."/>
            <person name="Simpson S."/>
            <person name="Scheffler B."/>
            <person name="Saski C."/>
            <person name="Grover C."/>
            <person name="Hu G."/>
            <person name="Conover J."/>
            <person name="Carlson J."/>
            <person name="Shu S."/>
            <person name="Boston L."/>
            <person name="Williams M."/>
            <person name="Peterson D."/>
            <person name="Mcgee K."/>
            <person name="Jones D."/>
            <person name="Wendel J."/>
            <person name="Stelly D."/>
            <person name="Grimwood J."/>
            <person name="Schmutz J."/>
        </authorList>
    </citation>
    <scope>NUCLEOTIDE SEQUENCE [LARGE SCALE GENOMIC DNA]</scope>
    <source>
        <strain evidence="1">7179.01</strain>
    </source>
</reference>
<accession>A0A5D2NSK8</accession>
<sequence length="65" mass="7149">MAFALAVAGSKRFLFGLRLVQQVGVIWDFEVLFAAICLCLDSVLRMGHFVPTDCFVFVALIVVAL</sequence>
<proteinExistence type="predicted"/>